<dbReference type="InterPro" id="IPR034904">
    <property type="entry name" value="FSCA_dom_sf"/>
</dbReference>
<feature type="region of interest" description="Disordered" evidence="1">
    <location>
        <begin position="1"/>
        <end position="57"/>
    </location>
</feature>
<dbReference type="EMBL" id="LYUD01000001">
    <property type="protein sequence ID" value="OAZ76825.1"/>
    <property type="molecule type" value="Genomic_DNA"/>
</dbReference>
<dbReference type="Gene3D" id="3.30.300.130">
    <property type="entry name" value="Fe-S cluster assembly (FSCA)"/>
    <property type="match status" value="1"/>
</dbReference>
<dbReference type="Pfam" id="PF01883">
    <property type="entry name" value="FeS_assembly_P"/>
    <property type="match status" value="1"/>
</dbReference>
<feature type="compositionally biased region" description="Basic and acidic residues" evidence="1">
    <location>
        <begin position="1"/>
        <end position="21"/>
    </location>
</feature>
<dbReference type="eggNOG" id="COG2151">
    <property type="taxonomic scope" value="Bacteria"/>
</dbReference>
<dbReference type="NCBIfam" id="TIGR02945">
    <property type="entry name" value="SUF_assoc"/>
    <property type="match status" value="1"/>
</dbReference>
<organism evidence="2 3">
    <name type="scientific">Acetobacter pasteurianus</name>
    <name type="common">Acetobacter turbidans</name>
    <dbReference type="NCBI Taxonomy" id="438"/>
    <lineage>
        <taxon>Bacteria</taxon>
        <taxon>Pseudomonadati</taxon>
        <taxon>Pseudomonadota</taxon>
        <taxon>Alphaproteobacteria</taxon>
        <taxon>Acetobacterales</taxon>
        <taxon>Acetobacteraceae</taxon>
        <taxon>Acetobacter</taxon>
    </lineage>
</organism>
<comment type="caution">
    <text evidence="2">The sequence shown here is derived from an EMBL/GenBank/DDBJ whole genome shotgun (WGS) entry which is preliminary data.</text>
</comment>
<dbReference type="AlphaFoldDB" id="A0A1A0DP71"/>
<dbReference type="RefSeq" id="WP_003629865.1">
    <property type="nucleotide sequence ID" value="NZ_LYUD01000001.1"/>
</dbReference>
<accession>A0A1A0DP71</accession>
<evidence type="ECO:0000313" key="2">
    <source>
        <dbReference type="EMBL" id="OAZ76825.1"/>
    </source>
</evidence>
<dbReference type="Proteomes" id="UP000093796">
    <property type="component" value="Unassembled WGS sequence"/>
</dbReference>
<gene>
    <name evidence="2" type="ORF">SRCM100623_00050</name>
</gene>
<dbReference type="PATRIC" id="fig|438.15.peg.48"/>
<dbReference type="InterPro" id="IPR002744">
    <property type="entry name" value="MIP18-like"/>
</dbReference>
<protein>
    <submittedName>
        <fullName evidence="2">Uncharacterized protein</fullName>
    </submittedName>
</protein>
<proteinExistence type="predicted"/>
<dbReference type="SUPFAM" id="SSF117916">
    <property type="entry name" value="Fe-S cluster assembly (FSCA) domain-like"/>
    <property type="match status" value="1"/>
</dbReference>
<dbReference type="PANTHER" id="PTHR42831:SF1">
    <property type="entry name" value="FE-S PROTEIN MATURATION AUXILIARY FACTOR YITW"/>
    <property type="match status" value="1"/>
</dbReference>
<evidence type="ECO:0000256" key="1">
    <source>
        <dbReference type="SAM" id="MobiDB-lite"/>
    </source>
</evidence>
<evidence type="ECO:0000313" key="3">
    <source>
        <dbReference type="Proteomes" id="UP000093796"/>
    </source>
</evidence>
<dbReference type="OrthoDB" id="9805360at2"/>
<dbReference type="InterPro" id="IPR014291">
    <property type="entry name" value="SUF_FeS_clus_asmbl-assoc"/>
</dbReference>
<dbReference type="InterPro" id="IPR052339">
    <property type="entry name" value="Fe-S_Maturation_MIP18"/>
</dbReference>
<sequence>MPTSEDVHAPVLPEVEKEAKTAEASADVLHADHAPAGDEAGKVESWTPDEGAEQSAKLPAAGAVSEDAVIEAIATVHDPEIPVNIYELGLIYAIDLYDDGRVRIEMTLTAPNCPSAQELPVQVKEAVEKVPGVKSAEVEVVWDPPWDMSRMSDEARLALNMF</sequence>
<dbReference type="PANTHER" id="PTHR42831">
    <property type="entry name" value="FE-S PROTEIN MATURATION AUXILIARY FACTOR YITW"/>
    <property type="match status" value="1"/>
</dbReference>
<reference evidence="2 3" key="1">
    <citation type="submission" date="2016-05" db="EMBL/GenBank/DDBJ databases">
        <title>Genome sequencing of Acetobacter pasteurianus strain SRCM100623.</title>
        <authorList>
            <person name="Song Y.R."/>
        </authorList>
    </citation>
    <scope>NUCLEOTIDE SEQUENCE [LARGE SCALE GENOMIC DNA]</scope>
    <source>
        <strain evidence="2 3">SRCM100623</strain>
    </source>
</reference>
<feature type="compositionally biased region" description="Basic and acidic residues" evidence="1">
    <location>
        <begin position="29"/>
        <end position="42"/>
    </location>
</feature>
<name>A0A1A0DP71_ACEPA</name>